<comment type="subcellular location">
    <subcellularLocation>
        <location evidence="1 10">Cell outer membrane</location>
        <topology evidence="1 10">Multi-pass membrane protein</topology>
    </subcellularLocation>
</comment>
<dbReference type="InterPro" id="IPR036942">
    <property type="entry name" value="Beta-barrel_TonB_sf"/>
</dbReference>
<evidence type="ECO:0000256" key="4">
    <source>
        <dbReference type="ARBA" id="ARBA00022692"/>
    </source>
</evidence>
<comment type="caution">
    <text evidence="14">The sequence shown here is derived from an EMBL/GenBank/DDBJ whole genome shotgun (WGS) entry which is preliminary data.</text>
</comment>
<evidence type="ECO:0000256" key="10">
    <source>
        <dbReference type="PROSITE-ProRule" id="PRU01360"/>
    </source>
</evidence>
<keyword evidence="3 10" id="KW-1134">Transmembrane beta strand</keyword>
<comment type="similarity">
    <text evidence="10 11">Belongs to the TonB-dependent receptor family.</text>
</comment>
<evidence type="ECO:0000256" key="9">
    <source>
        <dbReference type="ARBA" id="ARBA00023237"/>
    </source>
</evidence>
<dbReference type="Gene3D" id="2.170.130.10">
    <property type="entry name" value="TonB-dependent receptor, plug domain"/>
    <property type="match status" value="1"/>
</dbReference>
<dbReference type="Gene3D" id="2.40.170.20">
    <property type="entry name" value="TonB-dependent receptor, beta-barrel domain"/>
    <property type="match status" value="1"/>
</dbReference>
<dbReference type="InterPro" id="IPR037066">
    <property type="entry name" value="Plug_dom_sf"/>
</dbReference>
<dbReference type="SUPFAM" id="SSF56935">
    <property type="entry name" value="Porins"/>
    <property type="match status" value="1"/>
</dbReference>
<evidence type="ECO:0000256" key="3">
    <source>
        <dbReference type="ARBA" id="ARBA00022452"/>
    </source>
</evidence>
<dbReference type="GO" id="GO:0015344">
    <property type="term" value="F:siderophore uptake transmembrane transporter activity"/>
    <property type="evidence" value="ECO:0007669"/>
    <property type="project" value="TreeGrafter"/>
</dbReference>
<dbReference type="SUPFAM" id="SSF49464">
    <property type="entry name" value="Carboxypeptidase regulatory domain-like"/>
    <property type="match status" value="1"/>
</dbReference>
<dbReference type="Pfam" id="PF07715">
    <property type="entry name" value="Plug"/>
    <property type="match status" value="1"/>
</dbReference>
<keyword evidence="4 10" id="KW-0812">Transmembrane</keyword>
<dbReference type="Proteomes" id="UP000739538">
    <property type="component" value="Unassembled WGS sequence"/>
</dbReference>
<protein>
    <submittedName>
        <fullName evidence="14">TonB-dependent receptor</fullName>
    </submittedName>
</protein>
<proteinExistence type="inferred from homology"/>
<dbReference type="EMBL" id="JAGQHS010000098">
    <property type="protein sequence ID" value="MCA9757424.1"/>
    <property type="molecule type" value="Genomic_DNA"/>
</dbReference>
<evidence type="ECO:0000313" key="15">
    <source>
        <dbReference type="Proteomes" id="UP000739538"/>
    </source>
</evidence>
<feature type="domain" description="TonB-dependent receptor-like beta-barrel" evidence="12">
    <location>
        <begin position="388"/>
        <end position="763"/>
    </location>
</feature>
<evidence type="ECO:0000256" key="8">
    <source>
        <dbReference type="ARBA" id="ARBA00023170"/>
    </source>
</evidence>
<dbReference type="PANTHER" id="PTHR30069:SF29">
    <property type="entry name" value="HEMOGLOBIN AND HEMOGLOBIN-HAPTOGLOBIN-BINDING PROTEIN 1-RELATED"/>
    <property type="match status" value="1"/>
</dbReference>
<keyword evidence="8 14" id="KW-0675">Receptor</keyword>
<dbReference type="Pfam" id="PF13715">
    <property type="entry name" value="CarbopepD_reg_2"/>
    <property type="match status" value="1"/>
</dbReference>
<evidence type="ECO:0000256" key="2">
    <source>
        <dbReference type="ARBA" id="ARBA00022448"/>
    </source>
</evidence>
<dbReference type="AlphaFoldDB" id="A0A956NI15"/>
<name>A0A956NI15_UNCEI</name>
<evidence type="ECO:0000256" key="1">
    <source>
        <dbReference type="ARBA" id="ARBA00004571"/>
    </source>
</evidence>
<keyword evidence="2 10" id="KW-0813">Transport</keyword>
<dbReference type="InterPro" id="IPR039426">
    <property type="entry name" value="TonB-dep_rcpt-like"/>
</dbReference>
<keyword evidence="7 10" id="KW-0472">Membrane</keyword>
<dbReference type="InterPro" id="IPR012910">
    <property type="entry name" value="Plug_dom"/>
</dbReference>
<organism evidence="14 15">
    <name type="scientific">Eiseniibacteriota bacterium</name>
    <dbReference type="NCBI Taxonomy" id="2212470"/>
    <lineage>
        <taxon>Bacteria</taxon>
        <taxon>Candidatus Eiseniibacteriota</taxon>
    </lineage>
</organism>
<reference evidence="14" key="1">
    <citation type="submission" date="2020-04" db="EMBL/GenBank/DDBJ databases">
        <authorList>
            <person name="Zhang T."/>
        </authorList>
    </citation>
    <scope>NUCLEOTIDE SEQUENCE</scope>
    <source>
        <strain evidence="14">HKST-UBA02</strain>
    </source>
</reference>
<keyword evidence="6 11" id="KW-0798">TonB box</keyword>
<evidence type="ECO:0000256" key="7">
    <source>
        <dbReference type="ARBA" id="ARBA00023136"/>
    </source>
</evidence>
<dbReference type="PANTHER" id="PTHR30069">
    <property type="entry name" value="TONB-DEPENDENT OUTER MEMBRANE RECEPTOR"/>
    <property type="match status" value="1"/>
</dbReference>
<evidence type="ECO:0000256" key="6">
    <source>
        <dbReference type="ARBA" id="ARBA00023077"/>
    </source>
</evidence>
<evidence type="ECO:0000259" key="13">
    <source>
        <dbReference type="Pfam" id="PF07715"/>
    </source>
</evidence>
<dbReference type="GO" id="GO:0044718">
    <property type="term" value="P:siderophore transmembrane transport"/>
    <property type="evidence" value="ECO:0007669"/>
    <property type="project" value="TreeGrafter"/>
</dbReference>
<dbReference type="PROSITE" id="PS52016">
    <property type="entry name" value="TONB_DEPENDENT_REC_3"/>
    <property type="match status" value="1"/>
</dbReference>
<keyword evidence="9 10" id="KW-0998">Cell outer membrane</keyword>
<dbReference type="InterPro" id="IPR000531">
    <property type="entry name" value="Beta-barrel_TonB"/>
</dbReference>
<evidence type="ECO:0000313" key="14">
    <source>
        <dbReference type="EMBL" id="MCA9757424.1"/>
    </source>
</evidence>
<reference evidence="14" key="2">
    <citation type="journal article" date="2021" name="Microbiome">
        <title>Successional dynamics and alternative stable states in a saline activated sludge microbial community over 9 years.</title>
        <authorList>
            <person name="Wang Y."/>
            <person name="Ye J."/>
            <person name="Ju F."/>
            <person name="Liu L."/>
            <person name="Boyd J.A."/>
            <person name="Deng Y."/>
            <person name="Parks D.H."/>
            <person name="Jiang X."/>
            <person name="Yin X."/>
            <person name="Woodcroft B.J."/>
            <person name="Tyson G.W."/>
            <person name="Hugenholtz P."/>
            <person name="Polz M.F."/>
            <person name="Zhang T."/>
        </authorList>
    </citation>
    <scope>NUCLEOTIDE SEQUENCE</scope>
    <source>
        <strain evidence="14">HKST-UBA02</strain>
    </source>
</reference>
<dbReference type="Pfam" id="PF00593">
    <property type="entry name" value="TonB_dep_Rec_b-barrel"/>
    <property type="match status" value="1"/>
</dbReference>
<evidence type="ECO:0000256" key="11">
    <source>
        <dbReference type="RuleBase" id="RU003357"/>
    </source>
</evidence>
<sequence length="997" mass="111750">MTTTAMRVHAAVASIRSNSWRRSFGLLFILTAVSFLSGTAAWAQEGTVVGKVLDAETGSPLAYTNVSIVGTTRGAIAREDGSFVLAGVPVGSYEVQASFMGYTSGKVPVEVQDKRTATIEIKLQPTTVGKTDEVVITGERPLVDVEQGATIRSVTADDIKELVVRPTLDSVVEQQAGVTRDRDKIHVRGGRSDETLYVVDGVKMRDLLSGESSGGSTVSARSVAEVNIITGGFDAQYGDAMSGIVDAKLKEGDEVYHGFLGYTTDQFTDDWDVDLTEFQLSGPVPLVSQMLKPLGGKGAGKVTFFASVSADLSNGHLPTVDTTGGSLISSYQDRLFGNQFTYKNFFYPRGSNEWRGLFKSAWKASAHHKFSISLMKSMQFSEGFNDTDIAQINRNVNNYPWAWSRRLNNYYTVTTDRNSFSFAWNQTLKESLVHELSVTRFFTARHQDVRGQLWTEYSTLTDGDYYDSVGNIDPNPYFLDVGQPSAYRDRYIRTWALDSKWTHFWKTHEMRWGLHSQYEDVQYMSLDASTVDPDLLPLGREFDLFHVYPNTGALYFNDKINFEGLVASVGLRYDYWFPGEQVDTLYERQDRPTITAAAAQEYYDNTNSLFGYRYKGYLSPRIQVSHPISENSHLYFNYGHFTQRPAYFYVYAKSSSQSSEDFPNIGNPNLDPEISVQYELGVGHQFTDDKAIKVSVYNKDIYDYPTSIKLENANLFLYRNLDYARARGIEFELKKKRTDFTSWGATYTFSVAKGKASDPNGLRLVQESGGDARETALEEEYMWWNRPHEFKAYANLSVVDGDEGPSILGVRLPDDLRINTYLLVRSGRAYTPEDKQGRPTGLGYSKNGPFDSTLNMTITKGLEVAGRRLELSIQGWNLLNHRNATVIDPSTGERWKPGEGQLSIDPRDNPDNLELTDEALIEVTGDEIRVSSQDPRLAGLTPGTPEYREVFDQIYEENLASTARSIRASIQGTINRYSDPSMIAAPRHVRVGIGMEW</sequence>
<dbReference type="InterPro" id="IPR008969">
    <property type="entry name" value="CarboxyPept-like_regulatory"/>
</dbReference>
<keyword evidence="5" id="KW-0732">Signal</keyword>
<dbReference type="Gene3D" id="2.60.40.1120">
    <property type="entry name" value="Carboxypeptidase-like, regulatory domain"/>
    <property type="match status" value="1"/>
</dbReference>
<accession>A0A956NI15</accession>
<dbReference type="GO" id="GO:0009279">
    <property type="term" value="C:cell outer membrane"/>
    <property type="evidence" value="ECO:0007669"/>
    <property type="project" value="UniProtKB-SubCell"/>
</dbReference>
<evidence type="ECO:0000259" key="12">
    <source>
        <dbReference type="Pfam" id="PF00593"/>
    </source>
</evidence>
<feature type="domain" description="TonB-dependent receptor plug" evidence="13">
    <location>
        <begin position="147"/>
        <end position="243"/>
    </location>
</feature>
<gene>
    <name evidence="14" type="ORF">KDA27_16590</name>
</gene>
<evidence type="ECO:0000256" key="5">
    <source>
        <dbReference type="ARBA" id="ARBA00022729"/>
    </source>
</evidence>